<organism evidence="1 2">
    <name type="scientific">Stylosanthes scabra</name>
    <dbReference type="NCBI Taxonomy" id="79078"/>
    <lineage>
        <taxon>Eukaryota</taxon>
        <taxon>Viridiplantae</taxon>
        <taxon>Streptophyta</taxon>
        <taxon>Embryophyta</taxon>
        <taxon>Tracheophyta</taxon>
        <taxon>Spermatophyta</taxon>
        <taxon>Magnoliopsida</taxon>
        <taxon>eudicotyledons</taxon>
        <taxon>Gunneridae</taxon>
        <taxon>Pentapetalae</taxon>
        <taxon>rosids</taxon>
        <taxon>fabids</taxon>
        <taxon>Fabales</taxon>
        <taxon>Fabaceae</taxon>
        <taxon>Papilionoideae</taxon>
        <taxon>50 kb inversion clade</taxon>
        <taxon>dalbergioids sensu lato</taxon>
        <taxon>Dalbergieae</taxon>
        <taxon>Pterocarpus clade</taxon>
        <taxon>Stylosanthes</taxon>
    </lineage>
</organism>
<protein>
    <submittedName>
        <fullName evidence="1">Uncharacterized protein</fullName>
    </submittedName>
</protein>
<dbReference type="EMBL" id="JASCZI010241736">
    <property type="protein sequence ID" value="MED6206032.1"/>
    <property type="molecule type" value="Genomic_DNA"/>
</dbReference>
<name>A0ABU6Y7L3_9FABA</name>
<reference evidence="1 2" key="1">
    <citation type="journal article" date="2023" name="Plants (Basel)">
        <title>Bridging the Gap: Combining Genomics and Transcriptomics Approaches to Understand Stylosanthes scabra, an Orphan Legume from the Brazilian Caatinga.</title>
        <authorList>
            <person name="Ferreira-Neto J.R.C."/>
            <person name="da Silva M.D."/>
            <person name="Binneck E."/>
            <person name="de Melo N.F."/>
            <person name="da Silva R.H."/>
            <person name="de Melo A.L.T.M."/>
            <person name="Pandolfi V."/>
            <person name="Bustamante F.O."/>
            <person name="Brasileiro-Vidal A.C."/>
            <person name="Benko-Iseppon A.M."/>
        </authorList>
    </citation>
    <scope>NUCLEOTIDE SEQUENCE [LARGE SCALE GENOMIC DNA]</scope>
    <source>
        <tissue evidence="1">Leaves</tissue>
    </source>
</reference>
<comment type="caution">
    <text evidence="1">The sequence shown here is derived from an EMBL/GenBank/DDBJ whole genome shotgun (WGS) entry which is preliminary data.</text>
</comment>
<proteinExistence type="predicted"/>
<evidence type="ECO:0000313" key="1">
    <source>
        <dbReference type="EMBL" id="MED6206032.1"/>
    </source>
</evidence>
<evidence type="ECO:0000313" key="2">
    <source>
        <dbReference type="Proteomes" id="UP001341840"/>
    </source>
</evidence>
<accession>A0ABU6Y7L3</accession>
<sequence length="78" mass="8733">MDNKSARRRQLLETLGVLILCNMSTRDQGIVMDSMTTRCVQQWCNKTGGESMTDLKTDSGDYGPKHLDTGVLVVFCFD</sequence>
<dbReference type="Proteomes" id="UP001341840">
    <property type="component" value="Unassembled WGS sequence"/>
</dbReference>
<keyword evidence="2" id="KW-1185">Reference proteome</keyword>
<gene>
    <name evidence="1" type="ORF">PIB30_023249</name>
</gene>